<dbReference type="PANTHER" id="PTHR23240:SF6">
    <property type="entry name" value="DNA CROSS-LINK REPAIR 1A PROTEIN"/>
    <property type="match status" value="1"/>
</dbReference>
<comment type="cofactor">
    <cofactor evidence="1">
        <name>Zn(2+)</name>
        <dbReference type="ChEBI" id="CHEBI:29105"/>
    </cofactor>
</comment>
<dbReference type="PROSITE" id="PS00743">
    <property type="entry name" value="BETA_LACTAMASE_B_1"/>
    <property type="match status" value="1"/>
</dbReference>
<dbReference type="SMART" id="SM00849">
    <property type="entry name" value="Lactamase_B"/>
    <property type="match status" value="1"/>
</dbReference>
<evidence type="ECO:0000256" key="5">
    <source>
        <dbReference type="ARBA" id="ARBA00022763"/>
    </source>
</evidence>
<dbReference type="GO" id="GO:0035312">
    <property type="term" value="F:5'-3' DNA exonuclease activity"/>
    <property type="evidence" value="ECO:0007669"/>
    <property type="project" value="TreeGrafter"/>
</dbReference>
<dbReference type="Gene3D" id="3.40.50.12650">
    <property type="match status" value="1"/>
</dbReference>
<reference evidence="11" key="2">
    <citation type="submission" date="2021-01" db="EMBL/GenBank/DDBJ databases">
        <authorList>
            <person name="Schikora-Tamarit M.A."/>
        </authorList>
    </citation>
    <scope>NUCLEOTIDE SEQUENCE</scope>
    <source>
        <strain evidence="11">CBS6075</strain>
    </source>
</reference>
<dbReference type="PANTHER" id="PTHR23240">
    <property type="entry name" value="DNA CROSS-LINK REPAIR PROTEIN PSO2/SNM1-RELATED"/>
    <property type="match status" value="1"/>
</dbReference>
<accession>A0A9P8NYM7</accession>
<dbReference type="GO" id="GO:0008800">
    <property type="term" value="F:beta-lactamase activity"/>
    <property type="evidence" value="ECO:0007669"/>
    <property type="project" value="InterPro"/>
</dbReference>
<comment type="similarity">
    <text evidence="3">Belongs to the DNA repair metallo-beta-lactamase (DRMBL) family.</text>
</comment>
<keyword evidence="9" id="KW-0539">Nucleus</keyword>
<dbReference type="GO" id="GO:0036297">
    <property type="term" value="P:interstrand cross-link repair"/>
    <property type="evidence" value="ECO:0007669"/>
    <property type="project" value="TreeGrafter"/>
</dbReference>
<dbReference type="InterPro" id="IPR036866">
    <property type="entry name" value="RibonucZ/Hydroxyglut_hydro"/>
</dbReference>
<comment type="subcellular location">
    <subcellularLocation>
        <location evidence="2">Nucleus</location>
    </subcellularLocation>
</comment>
<evidence type="ECO:0000256" key="9">
    <source>
        <dbReference type="ARBA" id="ARBA00023242"/>
    </source>
</evidence>
<dbReference type="SUPFAM" id="SSF56281">
    <property type="entry name" value="Metallo-hydrolase/oxidoreductase"/>
    <property type="match status" value="1"/>
</dbReference>
<evidence type="ECO:0000259" key="10">
    <source>
        <dbReference type="SMART" id="SM00849"/>
    </source>
</evidence>
<evidence type="ECO:0000313" key="12">
    <source>
        <dbReference type="Proteomes" id="UP000769157"/>
    </source>
</evidence>
<evidence type="ECO:0000313" key="11">
    <source>
        <dbReference type="EMBL" id="KAH3661617.1"/>
    </source>
</evidence>
<dbReference type="RefSeq" id="XP_046058730.1">
    <property type="nucleotide sequence ID" value="XM_046207755.1"/>
</dbReference>
<evidence type="ECO:0000256" key="1">
    <source>
        <dbReference type="ARBA" id="ARBA00001947"/>
    </source>
</evidence>
<dbReference type="GO" id="GO:0006303">
    <property type="term" value="P:double-strand break repair via nonhomologous end joining"/>
    <property type="evidence" value="ECO:0007669"/>
    <property type="project" value="TreeGrafter"/>
</dbReference>
<keyword evidence="7" id="KW-0862">Zinc</keyword>
<dbReference type="EMBL" id="JAEUBE010000439">
    <property type="protein sequence ID" value="KAH3661617.1"/>
    <property type="molecule type" value="Genomic_DNA"/>
</dbReference>
<dbReference type="CDD" id="cd16273">
    <property type="entry name" value="SNM1A-1C-like_MBL-fold"/>
    <property type="match status" value="1"/>
</dbReference>
<dbReference type="GO" id="GO:0008270">
    <property type="term" value="F:zinc ion binding"/>
    <property type="evidence" value="ECO:0007669"/>
    <property type="project" value="InterPro"/>
</dbReference>
<evidence type="ECO:0000256" key="2">
    <source>
        <dbReference type="ARBA" id="ARBA00004123"/>
    </source>
</evidence>
<dbReference type="Pfam" id="PF07522">
    <property type="entry name" value="DRMBL"/>
    <property type="match status" value="1"/>
</dbReference>
<dbReference type="Proteomes" id="UP000769157">
    <property type="component" value="Unassembled WGS sequence"/>
</dbReference>
<evidence type="ECO:0000256" key="8">
    <source>
        <dbReference type="ARBA" id="ARBA00023204"/>
    </source>
</evidence>
<keyword evidence="12" id="KW-1185">Reference proteome</keyword>
<keyword evidence="8" id="KW-0234">DNA repair</keyword>
<keyword evidence="6" id="KW-0378">Hydrolase</keyword>
<dbReference type="InterPro" id="IPR001279">
    <property type="entry name" value="Metallo-B-lactamas"/>
</dbReference>
<dbReference type="GO" id="GO:0017001">
    <property type="term" value="P:antibiotic catabolic process"/>
    <property type="evidence" value="ECO:0007669"/>
    <property type="project" value="InterPro"/>
</dbReference>
<dbReference type="GeneID" id="70238430"/>
<organism evidence="11 12">
    <name type="scientific">Ogataea philodendri</name>
    <dbReference type="NCBI Taxonomy" id="1378263"/>
    <lineage>
        <taxon>Eukaryota</taxon>
        <taxon>Fungi</taxon>
        <taxon>Dikarya</taxon>
        <taxon>Ascomycota</taxon>
        <taxon>Saccharomycotina</taxon>
        <taxon>Pichiomycetes</taxon>
        <taxon>Pichiales</taxon>
        <taxon>Pichiaceae</taxon>
        <taxon>Ogataea</taxon>
    </lineage>
</organism>
<dbReference type="Gene3D" id="3.60.15.10">
    <property type="entry name" value="Ribonuclease Z/Hydroxyacylglutathione hydrolase-like"/>
    <property type="match status" value="1"/>
</dbReference>
<keyword evidence="5" id="KW-0227">DNA damage</keyword>
<reference evidence="11" key="1">
    <citation type="journal article" date="2021" name="Open Biol.">
        <title>Shared evolutionary footprints suggest mitochondrial oxidative damage underlies multiple complex I losses in fungi.</title>
        <authorList>
            <person name="Schikora-Tamarit M.A."/>
            <person name="Marcet-Houben M."/>
            <person name="Nosek J."/>
            <person name="Gabaldon T."/>
        </authorList>
    </citation>
    <scope>NUCLEOTIDE SEQUENCE</scope>
    <source>
        <strain evidence="11">CBS6075</strain>
    </source>
</reference>
<evidence type="ECO:0000256" key="7">
    <source>
        <dbReference type="ARBA" id="ARBA00022833"/>
    </source>
</evidence>
<protein>
    <recommendedName>
        <fullName evidence="10">Metallo-beta-lactamase domain-containing protein</fullName>
    </recommendedName>
</protein>
<dbReference type="GO" id="GO:0005634">
    <property type="term" value="C:nucleus"/>
    <property type="evidence" value="ECO:0007669"/>
    <property type="project" value="UniProtKB-SubCell"/>
</dbReference>
<dbReference type="AlphaFoldDB" id="A0A9P8NYM7"/>
<dbReference type="InterPro" id="IPR001018">
    <property type="entry name" value="Beta-lactamase_class-B_CS"/>
</dbReference>
<dbReference type="OrthoDB" id="262529at2759"/>
<proteinExistence type="inferred from homology"/>
<sequence length="504" mass="58076">MAKRKPVDQQVSILKFCRTGSDIVKKEVTVIDLVSDKEEDSLFVKDEDEELPNQIEPDQIEQLPCPICSVDMSYLSLDDRTMHVDACLVEPNTKPVLYKPMKIGGQESKRKVSAKRPKPPIPDHKIMEFGNYMVAVDAFCYAIHPGISTYLLTHFHSDHYGGLTKNWDNGKTIIVTPITYNLLVFKFKIDPSLLLPVDYNQTITVPHTQIKVTCLDANHCPGSGIFVLESPGCKYLHCGDCRINRQMLESLLEIGHFNKIYLDTTYLDPLYNFPKQEYVIDQLCQLLKSKMETFKFSQQRVIDYFTKGKPQRFLVVIGTYLIGKERLAIGLAKALGSKIYCQKEKKDVLNQFGWPDLDELLETEHPENCQVHLVALPKLNKDFLMEYLKTYSKHFKAAIGVRPTGWSLRYGKPVPSLDDIVESETPEAVLEAISKHFDRFRDDNPCRILRIPYSEHSSYRELFYFTNLLSYDELIPTVDVHNEEEQHAVLTQFRNYKKLCITNF</sequence>
<keyword evidence="4" id="KW-0479">Metal-binding</keyword>
<feature type="domain" description="Metallo-beta-lactamase" evidence="10">
    <location>
        <begin position="130"/>
        <end position="283"/>
    </location>
</feature>
<dbReference type="InterPro" id="IPR011084">
    <property type="entry name" value="DRMBL"/>
</dbReference>
<name>A0A9P8NYM7_9ASCO</name>
<comment type="caution">
    <text evidence="11">The sequence shown here is derived from an EMBL/GenBank/DDBJ whole genome shotgun (WGS) entry which is preliminary data.</text>
</comment>
<dbReference type="GO" id="GO:0003684">
    <property type="term" value="F:damaged DNA binding"/>
    <property type="evidence" value="ECO:0007669"/>
    <property type="project" value="TreeGrafter"/>
</dbReference>
<gene>
    <name evidence="11" type="ORF">OGAPHI_006466</name>
</gene>
<evidence type="ECO:0000256" key="6">
    <source>
        <dbReference type="ARBA" id="ARBA00022801"/>
    </source>
</evidence>
<evidence type="ECO:0000256" key="3">
    <source>
        <dbReference type="ARBA" id="ARBA00010304"/>
    </source>
</evidence>
<evidence type="ECO:0000256" key="4">
    <source>
        <dbReference type="ARBA" id="ARBA00022723"/>
    </source>
</evidence>